<feature type="coiled-coil region" evidence="5">
    <location>
        <begin position="462"/>
        <end position="521"/>
    </location>
</feature>
<keyword evidence="1 4" id="KW-0349">Heme</keyword>
<evidence type="ECO:0000256" key="1">
    <source>
        <dbReference type="ARBA" id="ARBA00022617"/>
    </source>
</evidence>
<keyword evidence="8" id="KW-1185">Reference proteome</keyword>
<evidence type="ECO:0000256" key="2">
    <source>
        <dbReference type="ARBA" id="ARBA00022723"/>
    </source>
</evidence>
<dbReference type="KEGG" id="llh:I41_22980"/>
<dbReference type="RefSeq" id="WP_210421158.1">
    <property type="nucleotide sequence ID" value="NZ_CP036339.1"/>
</dbReference>
<sequence>MTSKPHLQPADMKSVAGGFDQSNRRAIARITALLAAISAALICAPLSASEPTFEADVRPIFRAYCFDCHGATDEKEGGLDLRLVRFQRTGGDSGPAIVPGDPDASLLIAKMRAGDMPPNGAKVKPSEIGTVARWIAAGAKTGRPEPDAIAPGLGITVEERAWWAFQPIIRPDVASLPHGPRIRTSIDALLAASMPSGLEFAPDAGKQTLMLRAYFDLLGLPPTTAEAEQFLADESPDAYERLIERLLASPHYGERWARHWLDAAGYADSDGGAMLDPVRAWAFKYRDYVIRAFNADVPFDRFLQEQLAGDELAGPINGDLTPEQIELLTATGFLRMAADHTASGDATPETRNQVVADTLKIVTTSLLGVSVACAQCHDHRYDPIPQSDYYALRAVFEPALDWQAWKTPAERLVSLYTAANREQAAELETEVQRIAADRAAKLAVHMAEAIEKELAKFPEPLRAELRAAYETAADQRNDQQKQLLEKYPSVNLSEGVLYQYNQAAADDLKKFDEQIAAVRAKKPPEEFIQPLVEPPNHSPETRLFHRGDYRQPKETIAPGTLSVCSPESGRVEFPAKGADAPTTGRRLAFAQWLTGPDNPLTARVIANRVWMHHFGRGIVATPSDFGKLGALPTHPELLDWLAAELRDNGWSLKRLHRTIMLSTAYRQASAQDSAQIAADPDGRHYSRKKVSRLDAEALRDRALAASGALDRSMFGPAMGVVEDDSGQIVAAPGVQRRSIYLLQRRTQPVALMQAFDAPVMETNCDVRPSSTVATQSLMLMNGEFWLSQAAVLADRAQREPTADCAAELVSGLPRRWEAAPEAWQFGYGGIDVPSGRTTSFTPLGHWTGASWQGSESLPDEHTGWALLHADGGHAGDRPGMAPIRRWTAAEDGIVSIQGALGHASEHGDGVRGVIIASNLGVIGDWVVQNGEVCTAVERVSIQAGDTIDFVADCRANVTSDSFTWRVELTLAKEGRAPTVFRSHEGFHGPRESAPGVELASVVKAWELAFARSPSREELQAASDLITHQRDQIRRNPQLAPAGRSPEMQALTNLCHALLSSNEFLYID</sequence>
<reference evidence="7 8" key="1">
    <citation type="submission" date="2019-02" db="EMBL/GenBank/DDBJ databases">
        <title>Deep-cultivation of Planctomycetes and their phenomic and genomic characterization uncovers novel biology.</title>
        <authorList>
            <person name="Wiegand S."/>
            <person name="Jogler M."/>
            <person name="Boedeker C."/>
            <person name="Pinto D."/>
            <person name="Vollmers J."/>
            <person name="Rivas-Marin E."/>
            <person name="Kohn T."/>
            <person name="Peeters S.H."/>
            <person name="Heuer A."/>
            <person name="Rast P."/>
            <person name="Oberbeckmann S."/>
            <person name="Bunk B."/>
            <person name="Jeske O."/>
            <person name="Meyerdierks A."/>
            <person name="Storesund J.E."/>
            <person name="Kallscheuer N."/>
            <person name="Luecker S."/>
            <person name="Lage O.M."/>
            <person name="Pohl T."/>
            <person name="Merkel B.J."/>
            <person name="Hornburger P."/>
            <person name="Mueller R.-W."/>
            <person name="Bruemmer F."/>
            <person name="Labrenz M."/>
            <person name="Spormann A.M."/>
            <person name="Op den Camp H."/>
            <person name="Overmann J."/>
            <person name="Amann R."/>
            <person name="Jetten M.S.M."/>
            <person name="Mascher T."/>
            <person name="Medema M.H."/>
            <person name="Devos D.P."/>
            <person name="Kaster A.-K."/>
            <person name="Ovreas L."/>
            <person name="Rohde M."/>
            <person name="Galperin M.Y."/>
            <person name="Jogler C."/>
        </authorList>
    </citation>
    <scope>NUCLEOTIDE SEQUENCE [LARGE SCALE GENOMIC DNA]</scope>
    <source>
        <strain evidence="7 8">I41</strain>
    </source>
</reference>
<keyword evidence="3 4" id="KW-0408">Iron</keyword>
<dbReference type="EMBL" id="CP036339">
    <property type="protein sequence ID" value="QDT73109.1"/>
    <property type="molecule type" value="Genomic_DNA"/>
</dbReference>
<gene>
    <name evidence="7" type="ORF">I41_22980</name>
</gene>
<evidence type="ECO:0000313" key="7">
    <source>
        <dbReference type="EMBL" id="QDT73109.1"/>
    </source>
</evidence>
<dbReference type="Proteomes" id="UP000317909">
    <property type="component" value="Chromosome"/>
</dbReference>
<dbReference type="SUPFAM" id="SSF46626">
    <property type="entry name" value="Cytochrome c"/>
    <property type="match status" value="1"/>
</dbReference>
<protein>
    <submittedName>
        <fullName evidence="7">Planctomycete cytochrome C</fullName>
    </submittedName>
</protein>
<dbReference type="InterPro" id="IPR011444">
    <property type="entry name" value="DUF1549"/>
</dbReference>
<dbReference type="InterPro" id="IPR011429">
    <property type="entry name" value="Cyt_c_Planctomycete-type"/>
</dbReference>
<accession>A0A517TXK2</accession>
<evidence type="ECO:0000256" key="3">
    <source>
        <dbReference type="ARBA" id="ARBA00023004"/>
    </source>
</evidence>
<dbReference type="PANTHER" id="PTHR35889:SF3">
    <property type="entry name" value="F-BOX DOMAIN-CONTAINING PROTEIN"/>
    <property type="match status" value="1"/>
</dbReference>
<dbReference type="GO" id="GO:0009055">
    <property type="term" value="F:electron transfer activity"/>
    <property type="evidence" value="ECO:0007669"/>
    <property type="project" value="InterPro"/>
</dbReference>
<dbReference type="InterPro" id="IPR036909">
    <property type="entry name" value="Cyt_c-like_dom_sf"/>
</dbReference>
<dbReference type="InterPro" id="IPR009056">
    <property type="entry name" value="Cyt_c-like_dom"/>
</dbReference>
<dbReference type="PROSITE" id="PS51007">
    <property type="entry name" value="CYTC"/>
    <property type="match status" value="1"/>
</dbReference>
<organism evidence="7 8">
    <name type="scientific">Lacipirellula limnantheis</name>
    <dbReference type="NCBI Taxonomy" id="2528024"/>
    <lineage>
        <taxon>Bacteria</taxon>
        <taxon>Pseudomonadati</taxon>
        <taxon>Planctomycetota</taxon>
        <taxon>Planctomycetia</taxon>
        <taxon>Pirellulales</taxon>
        <taxon>Lacipirellulaceae</taxon>
        <taxon>Lacipirellula</taxon>
    </lineage>
</organism>
<dbReference type="Pfam" id="PF07635">
    <property type="entry name" value="PSCyt1"/>
    <property type="match status" value="1"/>
</dbReference>
<proteinExistence type="predicted"/>
<dbReference type="AlphaFoldDB" id="A0A517TXK2"/>
<evidence type="ECO:0000313" key="8">
    <source>
        <dbReference type="Proteomes" id="UP000317909"/>
    </source>
</evidence>
<name>A0A517TXK2_9BACT</name>
<dbReference type="InterPro" id="IPR022655">
    <property type="entry name" value="DUF1553"/>
</dbReference>
<dbReference type="Pfam" id="PF07583">
    <property type="entry name" value="PSCyt2"/>
    <property type="match status" value="1"/>
</dbReference>
<dbReference type="PANTHER" id="PTHR35889">
    <property type="entry name" value="CYCLOINULO-OLIGOSACCHARIDE FRUCTANOTRANSFERASE-RELATED"/>
    <property type="match status" value="1"/>
</dbReference>
<keyword evidence="5" id="KW-0175">Coiled coil</keyword>
<evidence type="ECO:0000256" key="5">
    <source>
        <dbReference type="SAM" id="Coils"/>
    </source>
</evidence>
<evidence type="ECO:0000259" key="6">
    <source>
        <dbReference type="PROSITE" id="PS51007"/>
    </source>
</evidence>
<evidence type="ECO:0000256" key="4">
    <source>
        <dbReference type="PROSITE-ProRule" id="PRU00433"/>
    </source>
</evidence>
<feature type="domain" description="Cytochrome c" evidence="6">
    <location>
        <begin position="44"/>
        <end position="139"/>
    </location>
</feature>
<keyword evidence="2 4" id="KW-0479">Metal-binding</keyword>
<dbReference type="Pfam" id="PF07587">
    <property type="entry name" value="PSD1"/>
    <property type="match status" value="1"/>
</dbReference>
<dbReference type="GO" id="GO:0020037">
    <property type="term" value="F:heme binding"/>
    <property type="evidence" value="ECO:0007669"/>
    <property type="project" value="InterPro"/>
</dbReference>
<dbReference type="GO" id="GO:0046872">
    <property type="term" value="F:metal ion binding"/>
    <property type="evidence" value="ECO:0007669"/>
    <property type="project" value="UniProtKB-KW"/>
</dbReference>